<dbReference type="EMBL" id="MHHR01000005">
    <property type="protein sequence ID" value="OGY35051.1"/>
    <property type="molecule type" value="Genomic_DNA"/>
</dbReference>
<dbReference type="AlphaFoldDB" id="A0A1G1X5J9"/>
<dbReference type="PRINTS" id="PR00974">
    <property type="entry name" value="RIBOSOMALS18"/>
</dbReference>
<gene>
    <name evidence="4" type="primary">rpsR</name>
    <name evidence="6" type="ORF">A3D99_00745</name>
</gene>
<dbReference type="Proteomes" id="UP000177528">
    <property type="component" value="Unassembled WGS sequence"/>
</dbReference>
<dbReference type="SUPFAM" id="SSF46911">
    <property type="entry name" value="Ribosomal protein S18"/>
    <property type="match status" value="1"/>
</dbReference>
<dbReference type="NCBIfam" id="TIGR00165">
    <property type="entry name" value="S18"/>
    <property type="match status" value="1"/>
</dbReference>
<dbReference type="InterPro" id="IPR036870">
    <property type="entry name" value="Ribosomal_bS18_sf"/>
</dbReference>
<keyword evidence="4" id="KW-0694">RNA-binding</keyword>
<keyword evidence="2 4" id="KW-0689">Ribosomal protein</keyword>
<dbReference type="HAMAP" id="MF_00270">
    <property type="entry name" value="Ribosomal_bS18"/>
    <property type="match status" value="1"/>
</dbReference>
<comment type="function">
    <text evidence="4">Binds as a heterodimer with protein bS6 to the central domain of the 16S rRNA, where it helps stabilize the platform of the 30S subunit.</text>
</comment>
<evidence type="ECO:0000256" key="5">
    <source>
        <dbReference type="RuleBase" id="RU003910"/>
    </source>
</evidence>
<comment type="subunit">
    <text evidence="4">Part of the 30S ribosomal subunit. Forms a tight heterodimer with protein bS6.</text>
</comment>
<dbReference type="GO" id="GO:0003735">
    <property type="term" value="F:structural constituent of ribosome"/>
    <property type="evidence" value="ECO:0007669"/>
    <property type="project" value="InterPro"/>
</dbReference>
<comment type="similarity">
    <text evidence="1 4 5">Belongs to the bacterial ribosomal protein bS18 family.</text>
</comment>
<evidence type="ECO:0000256" key="3">
    <source>
        <dbReference type="ARBA" id="ARBA00023274"/>
    </source>
</evidence>
<evidence type="ECO:0000256" key="4">
    <source>
        <dbReference type="HAMAP-Rule" id="MF_00270"/>
    </source>
</evidence>
<dbReference type="GO" id="GO:0070181">
    <property type="term" value="F:small ribosomal subunit rRNA binding"/>
    <property type="evidence" value="ECO:0007669"/>
    <property type="project" value="TreeGrafter"/>
</dbReference>
<reference evidence="6 7" key="1">
    <citation type="journal article" date="2016" name="Nat. Commun.">
        <title>Thousands of microbial genomes shed light on interconnected biogeochemical processes in an aquifer system.</title>
        <authorList>
            <person name="Anantharaman K."/>
            <person name="Brown C.T."/>
            <person name="Hug L.A."/>
            <person name="Sharon I."/>
            <person name="Castelle C.J."/>
            <person name="Probst A.J."/>
            <person name="Thomas B.C."/>
            <person name="Singh A."/>
            <person name="Wilkins M.J."/>
            <person name="Karaoz U."/>
            <person name="Brodie E.L."/>
            <person name="Williams K.H."/>
            <person name="Hubbard S.S."/>
            <person name="Banfield J.F."/>
        </authorList>
    </citation>
    <scope>NUCLEOTIDE SEQUENCE [LARGE SCALE GENOMIC DNA]</scope>
</reference>
<evidence type="ECO:0000256" key="1">
    <source>
        <dbReference type="ARBA" id="ARBA00005589"/>
    </source>
</evidence>
<dbReference type="InterPro" id="IPR001648">
    <property type="entry name" value="Ribosomal_bS18"/>
</dbReference>
<name>A0A1G1X5J9_9BACT</name>
<dbReference type="Gene3D" id="4.10.640.10">
    <property type="entry name" value="Ribosomal protein S18"/>
    <property type="match status" value="1"/>
</dbReference>
<sequence length="75" mass="8884">MMQKQQRKYPTECMLCAEKLQEIPMQDTEMLRKFMSGQNKILPRRKTGACAKHQRTVALEIKRARDMGILRFRGQ</sequence>
<dbReference type="PANTHER" id="PTHR13479:SF40">
    <property type="entry name" value="SMALL RIBOSOMAL SUBUNIT PROTEIN BS18M"/>
    <property type="match status" value="1"/>
</dbReference>
<organism evidence="6 7">
    <name type="scientific">Candidatus Andersenbacteria bacterium RIFCSPHIGHO2_12_FULL_45_11</name>
    <dbReference type="NCBI Taxonomy" id="1797281"/>
    <lineage>
        <taxon>Bacteria</taxon>
        <taxon>Candidatus Anderseniibacteriota</taxon>
    </lineage>
</organism>
<protein>
    <recommendedName>
        <fullName evidence="4">Small ribosomal subunit protein bS18</fullName>
    </recommendedName>
</protein>
<evidence type="ECO:0000256" key="2">
    <source>
        <dbReference type="ARBA" id="ARBA00022980"/>
    </source>
</evidence>
<comment type="caution">
    <text evidence="6">The sequence shown here is derived from an EMBL/GenBank/DDBJ whole genome shotgun (WGS) entry which is preliminary data.</text>
</comment>
<accession>A0A1G1X5J9</accession>
<dbReference type="GO" id="GO:0006412">
    <property type="term" value="P:translation"/>
    <property type="evidence" value="ECO:0007669"/>
    <property type="project" value="UniProtKB-UniRule"/>
</dbReference>
<proteinExistence type="inferred from homology"/>
<evidence type="ECO:0000313" key="7">
    <source>
        <dbReference type="Proteomes" id="UP000177528"/>
    </source>
</evidence>
<dbReference type="PANTHER" id="PTHR13479">
    <property type="entry name" value="30S RIBOSOMAL PROTEIN S18"/>
    <property type="match status" value="1"/>
</dbReference>
<keyword evidence="4" id="KW-0699">rRNA-binding</keyword>
<dbReference type="Pfam" id="PF01084">
    <property type="entry name" value="Ribosomal_S18"/>
    <property type="match status" value="1"/>
</dbReference>
<dbReference type="GO" id="GO:0022627">
    <property type="term" value="C:cytosolic small ribosomal subunit"/>
    <property type="evidence" value="ECO:0007669"/>
    <property type="project" value="TreeGrafter"/>
</dbReference>
<evidence type="ECO:0000313" key="6">
    <source>
        <dbReference type="EMBL" id="OGY35051.1"/>
    </source>
</evidence>
<keyword evidence="3 4" id="KW-0687">Ribonucleoprotein</keyword>